<evidence type="ECO:0008006" key="2">
    <source>
        <dbReference type="Google" id="ProtNLM"/>
    </source>
</evidence>
<evidence type="ECO:0000313" key="1">
    <source>
        <dbReference type="EMBL" id="VAW76686.1"/>
    </source>
</evidence>
<gene>
    <name evidence="1" type="ORF">MNBD_GAMMA15-91</name>
</gene>
<protein>
    <recommendedName>
        <fullName evidence="2">Membrane-associated oxidoreductase</fullName>
    </recommendedName>
</protein>
<proteinExistence type="predicted"/>
<organism evidence="1">
    <name type="scientific">hydrothermal vent metagenome</name>
    <dbReference type="NCBI Taxonomy" id="652676"/>
    <lineage>
        <taxon>unclassified sequences</taxon>
        <taxon>metagenomes</taxon>
        <taxon>ecological metagenomes</taxon>
    </lineage>
</organism>
<dbReference type="EMBL" id="UOFN01000062">
    <property type="protein sequence ID" value="VAW76686.1"/>
    <property type="molecule type" value="Genomic_DNA"/>
</dbReference>
<sequence>VDISDYTAYGELSMRESAIAGVLTLSSKTRAFYVRGSGDIEYMKARSAFLQGVTFDGLLTMDYGSIDQYLAFEAAETEHHTWPVRIGHWGGNNEPLGLSLYGTVIKNNFLAFKGINIAGKLNAGYIRVGTGIFVETPDVAGMGNRIGGTLILSGAVAPQTLNIRGCRIGEDLDARSIKAGEINICEAYLNGDSNETALSEPVEVGGYIQLSDAEIEGDVLLTGITTNTTNTDTTYSLVLRRTAISGNLSLYASARRMNSELPSRAMVPRGINLRKASIGGDLELSHIDASEGEVDLTDAVIGRDVDLKPRSSNPPAKMARLSMEGMRCDGNADLSGLLLISKTTREDIRGQGSVHARGITVEGALDIHKDGTSAFIPGKLNLNSGKLGELSISFRYFKYSCDNKTLETSGIHLNKTTIEKLSVAVDEGFPCPIDLRFADIKWWEFHRSGGTTCENADDYIALLDKDPNKQQHTWRAVENSLYERGYEDAADSVHKAMRHWVRETELQEARESNSILWKIWTQIRLIPRMPLDFFTEFGTTTWRLVIAMVLWFTLSTYLFSINENISPSEEGLAATNTTLTNSDHPIDWSNWDGFWVALRFHVPVILFTARDEWEPTNGNRLAIYQSTDGTFRHLPFGDPEEYANLVIIFHWLAWPIILITASRKLFRRS</sequence>
<reference evidence="1" key="1">
    <citation type="submission" date="2018-06" db="EMBL/GenBank/DDBJ databases">
        <authorList>
            <person name="Zhirakovskaya E."/>
        </authorList>
    </citation>
    <scope>NUCLEOTIDE SEQUENCE</scope>
</reference>
<dbReference type="AlphaFoldDB" id="A0A3B0Z7M4"/>
<name>A0A3B0Z7M4_9ZZZZ</name>
<accession>A0A3B0Z7M4</accession>
<feature type="non-terminal residue" evidence="1">
    <location>
        <position position="1"/>
    </location>
</feature>